<evidence type="ECO:0000313" key="1">
    <source>
        <dbReference type="EMBL" id="QJA71190.1"/>
    </source>
</evidence>
<name>A0A6M3L141_9ZZZZ</name>
<gene>
    <name evidence="1" type="ORF">MM415A03341_0008</name>
    <name evidence="2" type="ORF">MM415B02787_0002</name>
</gene>
<reference evidence="2" key="1">
    <citation type="submission" date="2020-03" db="EMBL/GenBank/DDBJ databases">
        <title>The deep terrestrial virosphere.</title>
        <authorList>
            <person name="Holmfeldt K."/>
            <person name="Nilsson E."/>
            <person name="Simone D."/>
            <person name="Lopez-Fernandez M."/>
            <person name="Wu X."/>
            <person name="de Brujin I."/>
            <person name="Lundin D."/>
            <person name="Andersson A."/>
            <person name="Bertilsson S."/>
            <person name="Dopson M."/>
        </authorList>
    </citation>
    <scope>NUCLEOTIDE SEQUENCE</scope>
    <source>
        <strain evidence="1">MM415A03341</strain>
        <strain evidence="2">MM415B02787</strain>
    </source>
</reference>
<proteinExistence type="predicted"/>
<evidence type="ECO:0000313" key="2">
    <source>
        <dbReference type="EMBL" id="QJA88297.1"/>
    </source>
</evidence>
<accession>A0A6M3L141</accession>
<protein>
    <submittedName>
        <fullName evidence="2">Uncharacterized protein</fullName>
    </submittedName>
</protein>
<dbReference type="EMBL" id="MT141853">
    <property type="protein sequence ID" value="QJA71190.1"/>
    <property type="molecule type" value="Genomic_DNA"/>
</dbReference>
<sequence>MKAWAIVDRKGKLQEGTESDFLIYRKKTDAKRVCNKDIAETVCAIVIIIKQVSKRPWSF</sequence>
<dbReference type="AlphaFoldDB" id="A0A6M3L141"/>
<dbReference type="EMBL" id="MT142769">
    <property type="protein sequence ID" value="QJA88297.1"/>
    <property type="molecule type" value="Genomic_DNA"/>
</dbReference>
<organism evidence="2">
    <name type="scientific">viral metagenome</name>
    <dbReference type="NCBI Taxonomy" id="1070528"/>
    <lineage>
        <taxon>unclassified sequences</taxon>
        <taxon>metagenomes</taxon>
        <taxon>organismal metagenomes</taxon>
    </lineage>
</organism>